<dbReference type="GO" id="GO:0009279">
    <property type="term" value="C:cell outer membrane"/>
    <property type="evidence" value="ECO:0007669"/>
    <property type="project" value="UniProtKB-SubCell"/>
</dbReference>
<dbReference type="OrthoDB" id="367883at2"/>
<gene>
    <name evidence="8" type="ORF">JCM15548_1376</name>
</gene>
<dbReference type="SUPFAM" id="SSF56954">
    <property type="entry name" value="Outer membrane efflux proteins (OEP)"/>
    <property type="match status" value="1"/>
</dbReference>
<keyword evidence="6" id="KW-0472">Membrane</keyword>
<dbReference type="Pfam" id="PF02321">
    <property type="entry name" value="OEP"/>
    <property type="match status" value="2"/>
</dbReference>
<accession>A0A0E9LT17</accession>
<dbReference type="Gene3D" id="1.20.1600.10">
    <property type="entry name" value="Outer membrane efflux proteins (OEP)"/>
    <property type="match status" value="1"/>
</dbReference>
<evidence type="ECO:0000313" key="9">
    <source>
        <dbReference type="Proteomes" id="UP000032900"/>
    </source>
</evidence>
<comment type="caution">
    <text evidence="8">The sequence shown here is derived from an EMBL/GenBank/DDBJ whole genome shotgun (WGS) entry which is preliminary data.</text>
</comment>
<evidence type="ECO:0000256" key="2">
    <source>
        <dbReference type="ARBA" id="ARBA00007613"/>
    </source>
</evidence>
<evidence type="ECO:0000256" key="6">
    <source>
        <dbReference type="ARBA" id="ARBA00023136"/>
    </source>
</evidence>
<reference evidence="8 9" key="1">
    <citation type="journal article" date="2015" name="Microbes Environ.">
        <title>Distribution and evolution of nitrogen fixation genes in the phylum bacteroidetes.</title>
        <authorList>
            <person name="Inoue J."/>
            <person name="Oshima K."/>
            <person name="Suda W."/>
            <person name="Sakamoto M."/>
            <person name="Iino T."/>
            <person name="Noda S."/>
            <person name="Hongoh Y."/>
            <person name="Hattori M."/>
            <person name="Ohkuma M."/>
        </authorList>
    </citation>
    <scope>NUCLEOTIDE SEQUENCE [LARGE SCALE GENOMIC DNA]</scope>
    <source>
        <strain evidence="8">JCM 15548</strain>
    </source>
</reference>
<evidence type="ECO:0000256" key="5">
    <source>
        <dbReference type="ARBA" id="ARBA00022692"/>
    </source>
</evidence>
<protein>
    <submittedName>
        <fullName evidence="8">Outer membrane efflux protein</fullName>
    </submittedName>
</protein>
<dbReference type="Proteomes" id="UP000032900">
    <property type="component" value="Unassembled WGS sequence"/>
</dbReference>
<organism evidence="8 9">
    <name type="scientific">Geofilum rubicundum JCM 15548</name>
    <dbReference type="NCBI Taxonomy" id="1236989"/>
    <lineage>
        <taxon>Bacteria</taxon>
        <taxon>Pseudomonadati</taxon>
        <taxon>Bacteroidota</taxon>
        <taxon>Bacteroidia</taxon>
        <taxon>Marinilabiliales</taxon>
        <taxon>Marinilabiliaceae</taxon>
        <taxon>Geofilum</taxon>
    </lineage>
</organism>
<keyword evidence="9" id="KW-1185">Reference proteome</keyword>
<evidence type="ECO:0000256" key="4">
    <source>
        <dbReference type="ARBA" id="ARBA00022452"/>
    </source>
</evidence>
<dbReference type="GO" id="GO:0015288">
    <property type="term" value="F:porin activity"/>
    <property type="evidence" value="ECO:0007669"/>
    <property type="project" value="TreeGrafter"/>
</dbReference>
<dbReference type="GO" id="GO:1990281">
    <property type="term" value="C:efflux pump complex"/>
    <property type="evidence" value="ECO:0007669"/>
    <property type="project" value="TreeGrafter"/>
</dbReference>
<comment type="subcellular location">
    <subcellularLocation>
        <location evidence="1">Cell outer membrane</location>
    </subcellularLocation>
</comment>
<keyword evidence="7" id="KW-0998">Cell outer membrane</keyword>
<keyword evidence="5" id="KW-0812">Transmembrane</keyword>
<dbReference type="EMBL" id="BAZW01000002">
    <property type="protein sequence ID" value="GAO28301.1"/>
    <property type="molecule type" value="Genomic_DNA"/>
</dbReference>
<dbReference type="InterPro" id="IPR051906">
    <property type="entry name" value="TolC-like"/>
</dbReference>
<dbReference type="AlphaFoldDB" id="A0A0E9LT17"/>
<proteinExistence type="inferred from homology"/>
<evidence type="ECO:0000256" key="7">
    <source>
        <dbReference type="ARBA" id="ARBA00023237"/>
    </source>
</evidence>
<dbReference type="PANTHER" id="PTHR30026">
    <property type="entry name" value="OUTER MEMBRANE PROTEIN TOLC"/>
    <property type="match status" value="1"/>
</dbReference>
<dbReference type="InterPro" id="IPR003423">
    <property type="entry name" value="OMP_efflux"/>
</dbReference>
<evidence type="ECO:0000313" key="8">
    <source>
        <dbReference type="EMBL" id="GAO28301.1"/>
    </source>
</evidence>
<evidence type="ECO:0000256" key="3">
    <source>
        <dbReference type="ARBA" id="ARBA00022448"/>
    </source>
</evidence>
<dbReference type="GO" id="GO:0015562">
    <property type="term" value="F:efflux transmembrane transporter activity"/>
    <property type="evidence" value="ECO:0007669"/>
    <property type="project" value="InterPro"/>
</dbReference>
<dbReference type="STRING" id="1236989.JCM15548_1376"/>
<evidence type="ECO:0000256" key="1">
    <source>
        <dbReference type="ARBA" id="ARBA00004442"/>
    </source>
</evidence>
<sequence>MNILRNGWLLAIVVCIGSFKAVVAQEATHRFSLEQALEYASEHGYTNISSNYDVEAAQRKIWETVASGLPQVDFSGRYNHSMDLTQSLLPVEFFPEENWPDGVQSGDKIPVAFGTAYDASYTLGVTQMIFDGSYFVGVQATRVFVELTEQTRRKTEIELRSKVAQSYFLVLSAQENKVAFEELLQNNEAILRETKAMHETGFVEALDVSQMELLVNDTRQRMKEAERNETVALAVLKYALGMKGEEQLELSDSLSHLSRRMLGSGLPQPVLDQEKHVDYQLAAVNEESRKLMLRNEQVQYLPKISAFYNYQKMGYADEWNVFGEEWYKAQFVGVQVSIPIFSSGMRHAKVQQQKLNWLKSQNEKERTMHELDNHFYTAMADMKNSHEQYLYSIQNRELALDILEKTRTKFSHGVSTSSEFTQQQGQYIQAQLSYVQSAVNLMNAHISLLKASGDL</sequence>
<keyword evidence="3" id="KW-0813">Transport</keyword>
<dbReference type="PANTHER" id="PTHR30026:SF20">
    <property type="entry name" value="OUTER MEMBRANE PROTEIN TOLC"/>
    <property type="match status" value="1"/>
</dbReference>
<comment type="similarity">
    <text evidence="2">Belongs to the outer membrane factor (OMF) (TC 1.B.17) family.</text>
</comment>
<keyword evidence="4" id="KW-1134">Transmembrane beta strand</keyword>
<dbReference type="RefSeq" id="WP_062122142.1">
    <property type="nucleotide sequence ID" value="NZ_BAZW01000002.1"/>
</dbReference>
<name>A0A0E9LT17_9BACT</name>